<evidence type="ECO:0000313" key="1">
    <source>
        <dbReference type="EMBL" id="CAF1257284.1"/>
    </source>
</evidence>
<protein>
    <submittedName>
        <fullName evidence="1">Uncharacterized protein</fullName>
    </submittedName>
</protein>
<gene>
    <name evidence="1" type="ORF">VCS650_LOCUS28669</name>
</gene>
<dbReference type="AlphaFoldDB" id="A0A815AGD0"/>
<sequence>PLSHSTARWDITQWIDSIQTTQVRKYPRR</sequence>
<dbReference type="Proteomes" id="UP000663891">
    <property type="component" value="Unassembled WGS sequence"/>
</dbReference>
<comment type="caution">
    <text evidence="1">The sequence shown here is derived from an EMBL/GenBank/DDBJ whole genome shotgun (WGS) entry which is preliminary data.</text>
</comment>
<feature type="non-terminal residue" evidence="1">
    <location>
        <position position="1"/>
    </location>
</feature>
<evidence type="ECO:0000313" key="2">
    <source>
        <dbReference type="Proteomes" id="UP000663891"/>
    </source>
</evidence>
<reference evidence="1" key="1">
    <citation type="submission" date="2021-02" db="EMBL/GenBank/DDBJ databases">
        <authorList>
            <person name="Nowell W R."/>
        </authorList>
    </citation>
    <scope>NUCLEOTIDE SEQUENCE</scope>
</reference>
<name>A0A815AGD0_9BILA</name>
<accession>A0A815AGD0</accession>
<organism evidence="1 2">
    <name type="scientific">Adineta steineri</name>
    <dbReference type="NCBI Taxonomy" id="433720"/>
    <lineage>
        <taxon>Eukaryota</taxon>
        <taxon>Metazoa</taxon>
        <taxon>Spiralia</taxon>
        <taxon>Gnathifera</taxon>
        <taxon>Rotifera</taxon>
        <taxon>Eurotatoria</taxon>
        <taxon>Bdelloidea</taxon>
        <taxon>Adinetida</taxon>
        <taxon>Adinetidae</taxon>
        <taxon>Adineta</taxon>
    </lineage>
</organism>
<proteinExistence type="predicted"/>
<dbReference type="EMBL" id="CAJNON010000428">
    <property type="protein sequence ID" value="CAF1257284.1"/>
    <property type="molecule type" value="Genomic_DNA"/>
</dbReference>